<dbReference type="Gene3D" id="3.30.160.60">
    <property type="entry name" value="Classic Zinc Finger"/>
    <property type="match status" value="2"/>
</dbReference>
<evidence type="ECO:0000313" key="3">
    <source>
        <dbReference type="EMBL" id="RKP36390.1"/>
    </source>
</evidence>
<sequence length="50" mass="5973">KRHICNICKSSFLKPSMLDTHMRSHTGDRPYPCGYYELSFKVHHVLNRHM</sequence>
<dbReference type="EMBL" id="ML002662">
    <property type="protein sequence ID" value="RKP36390.1"/>
    <property type="molecule type" value="Genomic_DNA"/>
</dbReference>
<accession>A0A4P9ZUW0</accession>
<keyword evidence="1" id="KW-0862">Zinc</keyword>
<evidence type="ECO:0000256" key="1">
    <source>
        <dbReference type="PROSITE-ProRule" id="PRU00042"/>
    </source>
</evidence>
<dbReference type="PROSITE" id="PS50157">
    <property type="entry name" value="ZINC_FINGER_C2H2_2"/>
    <property type="match status" value="1"/>
</dbReference>
<dbReference type="AlphaFoldDB" id="A0A4P9ZUW0"/>
<dbReference type="InterPro" id="IPR036236">
    <property type="entry name" value="Znf_C2H2_sf"/>
</dbReference>
<keyword evidence="1" id="KW-0863">Zinc-finger</keyword>
<organism evidence="3 4">
    <name type="scientific">Dimargaris cristalligena</name>
    <dbReference type="NCBI Taxonomy" id="215637"/>
    <lineage>
        <taxon>Eukaryota</taxon>
        <taxon>Fungi</taxon>
        <taxon>Fungi incertae sedis</taxon>
        <taxon>Zoopagomycota</taxon>
        <taxon>Kickxellomycotina</taxon>
        <taxon>Dimargaritomycetes</taxon>
        <taxon>Dimargaritales</taxon>
        <taxon>Dimargaritaceae</taxon>
        <taxon>Dimargaris</taxon>
    </lineage>
</organism>
<dbReference type="Proteomes" id="UP000268162">
    <property type="component" value="Unassembled WGS sequence"/>
</dbReference>
<name>A0A4P9ZUW0_9FUNG</name>
<proteinExistence type="predicted"/>
<dbReference type="STRING" id="215637.A0A4P9ZUW0"/>
<feature type="non-terminal residue" evidence="3">
    <location>
        <position position="50"/>
    </location>
</feature>
<reference evidence="4" key="1">
    <citation type="journal article" date="2018" name="Nat. Microbiol.">
        <title>Leveraging single-cell genomics to expand the fungal tree of life.</title>
        <authorList>
            <person name="Ahrendt S.R."/>
            <person name="Quandt C.A."/>
            <person name="Ciobanu D."/>
            <person name="Clum A."/>
            <person name="Salamov A."/>
            <person name="Andreopoulos B."/>
            <person name="Cheng J.F."/>
            <person name="Woyke T."/>
            <person name="Pelin A."/>
            <person name="Henrissat B."/>
            <person name="Reynolds N.K."/>
            <person name="Benny G.L."/>
            <person name="Smith M.E."/>
            <person name="James T.Y."/>
            <person name="Grigoriev I.V."/>
        </authorList>
    </citation>
    <scope>NUCLEOTIDE SEQUENCE [LARGE SCALE GENOMIC DNA]</scope>
    <source>
        <strain evidence="4">RSA 468</strain>
    </source>
</reference>
<dbReference type="GO" id="GO:0008270">
    <property type="term" value="F:zinc ion binding"/>
    <property type="evidence" value="ECO:0007669"/>
    <property type="project" value="UniProtKB-KW"/>
</dbReference>
<evidence type="ECO:0000259" key="2">
    <source>
        <dbReference type="PROSITE" id="PS50157"/>
    </source>
</evidence>
<dbReference type="InterPro" id="IPR013087">
    <property type="entry name" value="Znf_C2H2_type"/>
</dbReference>
<dbReference type="SUPFAM" id="SSF57667">
    <property type="entry name" value="beta-beta-alpha zinc fingers"/>
    <property type="match status" value="1"/>
</dbReference>
<dbReference type="PROSITE" id="PS00028">
    <property type="entry name" value="ZINC_FINGER_C2H2_1"/>
    <property type="match status" value="1"/>
</dbReference>
<evidence type="ECO:0000313" key="4">
    <source>
        <dbReference type="Proteomes" id="UP000268162"/>
    </source>
</evidence>
<feature type="non-terminal residue" evidence="3">
    <location>
        <position position="1"/>
    </location>
</feature>
<protein>
    <recommendedName>
        <fullName evidence="2">C2H2-type domain-containing protein</fullName>
    </recommendedName>
</protein>
<gene>
    <name evidence="3" type="ORF">BJ085DRAFT_9721</name>
</gene>
<feature type="domain" description="C2H2-type" evidence="2">
    <location>
        <begin position="3"/>
        <end position="30"/>
    </location>
</feature>
<keyword evidence="4" id="KW-1185">Reference proteome</keyword>
<keyword evidence="1" id="KW-0479">Metal-binding</keyword>